<feature type="transmembrane region" description="Helical" evidence="11">
    <location>
        <begin position="262"/>
        <end position="284"/>
    </location>
</feature>
<dbReference type="GO" id="GO:0031201">
    <property type="term" value="C:SNARE complex"/>
    <property type="evidence" value="ECO:0007669"/>
    <property type="project" value="TreeGrafter"/>
</dbReference>
<dbReference type="EMBL" id="LT598456">
    <property type="protein sequence ID" value="SCU80595.1"/>
    <property type="molecule type" value="Genomic_DNA"/>
</dbReference>
<evidence type="ECO:0000256" key="10">
    <source>
        <dbReference type="SAM" id="MobiDB-lite"/>
    </source>
</evidence>
<evidence type="ECO:0000256" key="6">
    <source>
        <dbReference type="ARBA" id="ARBA00022989"/>
    </source>
</evidence>
<evidence type="ECO:0000256" key="4">
    <source>
        <dbReference type="ARBA" id="ARBA00022824"/>
    </source>
</evidence>
<evidence type="ECO:0000256" key="8">
    <source>
        <dbReference type="ARBA" id="ARBA00023136"/>
    </source>
</evidence>
<sequence>MAQSPEYTHCVECLRKLESQLLLDPFSPGSAALISEYASMVRLMVVCVTQLNRGLQLAWQRGSDIKITRERGLTLSADTTSQVAEIIKAVDFISTLQRRFKAAQGQKHAEFRAHLKEMQSEGCENYRKKVAEMAGSNTTTRKGDDSGRATAQPESKKHQLLSTNKKITSSLTRTNHMLRSSVLRSELNVSELQEQTASLHKLNDRFDSLSGVLTASSQIVRVIQDASGRERRQIYSGLAFLGLCISWVLWRRVFKMPVKLLLWVWFRFFRSILSFFGAVPTATVGMGLESTAKITDVLATATDSPTAASHVLTQPTESMLTIVEDAVDEAFSRIRDEL</sequence>
<dbReference type="CDD" id="cd15865">
    <property type="entry name" value="SNARE_SEC20"/>
    <property type="match status" value="1"/>
</dbReference>
<evidence type="ECO:0000259" key="12">
    <source>
        <dbReference type="Pfam" id="PF03908"/>
    </source>
</evidence>
<keyword evidence="8 11" id="KW-0472">Membrane</keyword>
<evidence type="ECO:0000256" key="9">
    <source>
        <dbReference type="ARBA" id="ARBA00037934"/>
    </source>
</evidence>
<keyword evidence="3 11" id="KW-0812">Transmembrane</keyword>
<dbReference type="Pfam" id="PF03908">
    <property type="entry name" value="Sec20"/>
    <property type="match status" value="1"/>
</dbReference>
<keyword evidence="6 11" id="KW-1133">Transmembrane helix</keyword>
<accession>A0A1G4IUH8</accession>
<dbReference type="OrthoDB" id="46868at2759"/>
<dbReference type="InterPro" id="IPR056173">
    <property type="entry name" value="Sec20_C"/>
</dbReference>
<comment type="similarity">
    <text evidence="9">Belongs to the SEC20 family.</text>
</comment>
<keyword evidence="14" id="KW-1185">Reference proteome</keyword>
<dbReference type="Proteomes" id="UP000190274">
    <property type="component" value="Chromosome B"/>
</dbReference>
<dbReference type="GO" id="GO:0005789">
    <property type="term" value="C:endoplasmic reticulum membrane"/>
    <property type="evidence" value="ECO:0007669"/>
    <property type="project" value="UniProtKB-SubCell"/>
</dbReference>
<dbReference type="PANTHER" id="PTHR12825:SF0">
    <property type="entry name" value="VESICLE TRANSPORT PROTEIN SEC20"/>
    <property type="match status" value="1"/>
</dbReference>
<comment type="subcellular location">
    <subcellularLocation>
        <location evidence="1">Endoplasmic reticulum membrane</location>
        <topology evidence="1">Single-pass type IV membrane protein</topology>
    </subcellularLocation>
</comment>
<organism evidence="13 14">
    <name type="scientific">Lachancea dasiensis</name>
    <dbReference type="NCBI Taxonomy" id="1072105"/>
    <lineage>
        <taxon>Eukaryota</taxon>
        <taxon>Fungi</taxon>
        <taxon>Dikarya</taxon>
        <taxon>Ascomycota</taxon>
        <taxon>Saccharomycotina</taxon>
        <taxon>Saccharomycetes</taxon>
        <taxon>Saccharomycetales</taxon>
        <taxon>Saccharomycetaceae</taxon>
        <taxon>Lachancea</taxon>
    </lineage>
</organism>
<dbReference type="AlphaFoldDB" id="A0A1G4IUH8"/>
<keyword evidence="2" id="KW-0813">Transport</keyword>
<dbReference type="GO" id="GO:0005484">
    <property type="term" value="F:SNAP receptor activity"/>
    <property type="evidence" value="ECO:0007669"/>
    <property type="project" value="InterPro"/>
</dbReference>
<dbReference type="GO" id="GO:0006890">
    <property type="term" value="P:retrograde vesicle-mediated transport, Golgi to endoplasmic reticulum"/>
    <property type="evidence" value="ECO:0007669"/>
    <property type="project" value="InterPro"/>
</dbReference>
<proteinExistence type="inferred from homology"/>
<dbReference type="PANTHER" id="PTHR12825">
    <property type="entry name" value="BNIP1-RELATED"/>
    <property type="match status" value="1"/>
</dbReference>
<dbReference type="STRING" id="1266660.A0A1G4IUH8"/>
<evidence type="ECO:0000256" key="3">
    <source>
        <dbReference type="ARBA" id="ARBA00022692"/>
    </source>
</evidence>
<feature type="domain" description="Sec20 C-terminal" evidence="12">
    <location>
        <begin position="162"/>
        <end position="253"/>
    </location>
</feature>
<evidence type="ECO:0000313" key="14">
    <source>
        <dbReference type="Proteomes" id="UP000190274"/>
    </source>
</evidence>
<feature type="transmembrane region" description="Helical" evidence="11">
    <location>
        <begin position="234"/>
        <end position="250"/>
    </location>
</feature>
<evidence type="ECO:0000256" key="7">
    <source>
        <dbReference type="ARBA" id="ARBA00023054"/>
    </source>
</evidence>
<evidence type="ECO:0000256" key="2">
    <source>
        <dbReference type="ARBA" id="ARBA00022448"/>
    </source>
</evidence>
<dbReference type="InterPro" id="IPR005606">
    <property type="entry name" value="Sec20"/>
</dbReference>
<reference evidence="14" key="1">
    <citation type="submission" date="2016-03" db="EMBL/GenBank/DDBJ databases">
        <authorList>
            <person name="Devillers H."/>
        </authorList>
    </citation>
    <scope>NUCLEOTIDE SEQUENCE [LARGE SCALE GENOMIC DNA]</scope>
</reference>
<evidence type="ECO:0000256" key="1">
    <source>
        <dbReference type="ARBA" id="ARBA00004163"/>
    </source>
</evidence>
<keyword evidence="7" id="KW-0175">Coiled coil</keyword>
<keyword evidence="5" id="KW-0931">ER-Golgi transport</keyword>
<feature type="region of interest" description="Disordered" evidence="10">
    <location>
        <begin position="134"/>
        <end position="161"/>
    </location>
</feature>
<evidence type="ECO:0000256" key="11">
    <source>
        <dbReference type="SAM" id="Phobius"/>
    </source>
</evidence>
<protein>
    <submittedName>
        <fullName evidence="13">LADA_0B08504g1_1</fullName>
    </submittedName>
</protein>
<gene>
    <name evidence="13" type="ORF">LADA_0B08504G</name>
</gene>
<evidence type="ECO:0000256" key="5">
    <source>
        <dbReference type="ARBA" id="ARBA00022892"/>
    </source>
</evidence>
<evidence type="ECO:0000313" key="13">
    <source>
        <dbReference type="EMBL" id="SCU80595.1"/>
    </source>
</evidence>
<keyword evidence="4" id="KW-0256">Endoplasmic reticulum</keyword>
<name>A0A1G4IUH8_9SACH</name>